<proteinExistence type="predicted"/>
<dbReference type="EMBL" id="CP000092">
    <property type="protein sequence ID" value="AAZ65330.1"/>
    <property type="molecule type" value="Genomic_DNA"/>
</dbReference>
<dbReference type="OrthoDB" id="8957845at2"/>
<protein>
    <submittedName>
        <fullName evidence="1">Uncharacterized protein</fullName>
    </submittedName>
</protein>
<gene>
    <name evidence="1" type="ordered locus">Reut_C5995</name>
</gene>
<keyword evidence="1" id="KW-0614">Plasmid</keyword>
<name>Q46NE1_CUPPJ</name>
<reference evidence="1" key="1">
    <citation type="submission" date="2005-08" db="EMBL/GenBank/DDBJ databases">
        <title>Complete sequence of a megaplasmid of Ralstonia eutropha JMP134.</title>
        <authorList>
            <person name="Copeland A."/>
            <person name="Lucas S."/>
            <person name="Lapidus A."/>
            <person name="Barry K."/>
            <person name="Detter J.C."/>
            <person name="Glavina T."/>
            <person name="Hammon N."/>
            <person name="Israni S."/>
            <person name="Pitluck S."/>
            <person name="Goltsman E."/>
            <person name="Martinez M."/>
            <person name="Vergez L."/>
            <person name="Larimer F."/>
            <person name="Land M."/>
            <person name="Lykidis A."/>
            <person name="Richardson P."/>
        </authorList>
    </citation>
    <scope>NUCLEOTIDE SEQUENCE [LARGE SCALE GENOMIC DNA]</scope>
    <source>
        <strain evidence="1">JMP134</strain>
        <plasmid evidence="1">megaplasmid</plasmid>
    </source>
</reference>
<accession>Q46NE1</accession>
<geneLocation type="plasmid" evidence="1">
    <name>megaplasmid</name>
</geneLocation>
<evidence type="ECO:0000313" key="1">
    <source>
        <dbReference type="EMBL" id="AAZ65330.1"/>
    </source>
</evidence>
<dbReference type="eggNOG" id="COG3022">
    <property type="taxonomic scope" value="Bacteria"/>
</dbReference>
<dbReference type="KEGG" id="reu:Reut_C5995"/>
<organism evidence="1">
    <name type="scientific">Cupriavidus pinatubonensis (strain JMP 134 / LMG 1197)</name>
    <name type="common">Cupriavidus necator (strain JMP 134)</name>
    <dbReference type="NCBI Taxonomy" id="264198"/>
    <lineage>
        <taxon>Bacteria</taxon>
        <taxon>Pseudomonadati</taxon>
        <taxon>Pseudomonadota</taxon>
        <taxon>Betaproteobacteria</taxon>
        <taxon>Burkholderiales</taxon>
        <taxon>Burkholderiaceae</taxon>
        <taxon>Cupriavidus</taxon>
    </lineage>
</organism>
<sequence>MTRQRADQTLADLPRYLQPAAWPSRVGLVLLAGGAEYRRVMCAALAHRYGPTLPAPQETSGGIGMQRSQLGAFLDGLKPALRDQIGQQANGTPLYRAYGWIEAGAIATLLYRATPALPSRKARVMSVFNGPSGPTADVEVEEIVRGRAKICPRWVSVRDAPSFHRGAGMSDLDRKLHRDAIELCQTRPATPEKLVALAHAGLKAWARVGNLQFAPEKWYALLQEIMRYCAWECLLACCFASRADMNATWLKSKARIKRLLRKSLCRPVGRVS</sequence>
<dbReference type="HOGENOM" id="CLU_1022034_0_0_4"/>
<dbReference type="AlphaFoldDB" id="Q46NE1"/>